<dbReference type="InterPro" id="IPR036968">
    <property type="entry name" value="Enolpyruvate_Tfrase_sf"/>
</dbReference>
<keyword evidence="9" id="KW-0961">Cell wall biogenesis/degradation</keyword>
<comment type="similarity">
    <text evidence="11">Belongs to the EPSP synthase family. MurA subfamily.</text>
</comment>
<dbReference type="GO" id="GO:0071555">
    <property type="term" value="P:cell wall organization"/>
    <property type="evidence" value="ECO:0007669"/>
    <property type="project" value="UniProtKB-KW"/>
</dbReference>
<evidence type="ECO:0000259" key="17">
    <source>
        <dbReference type="Pfam" id="PF00275"/>
    </source>
</evidence>
<keyword evidence="19" id="KW-1185">Reference proteome</keyword>
<dbReference type="Pfam" id="PF00275">
    <property type="entry name" value="EPSP_synthase"/>
    <property type="match status" value="1"/>
</dbReference>
<keyword evidence="6" id="KW-0133">Cell shape</keyword>
<evidence type="ECO:0000313" key="19">
    <source>
        <dbReference type="Proteomes" id="UP000483379"/>
    </source>
</evidence>
<evidence type="ECO:0000256" key="14">
    <source>
        <dbReference type="ARBA" id="ARBA00042443"/>
    </source>
</evidence>
<evidence type="ECO:0000256" key="2">
    <source>
        <dbReference type="ARBA" id="ARBA00004752"/>
    </source>
</evidence>
<dbReference type="GO" id="GO:0051301">
    <property type="term" value="P:cell division"/>
    <property type="evidence" value="ECO:0007669"/>
    <property type="project" value="UniProtKB-KW"/>
</dbReference>
<organism evidence="18 19">
    <name type="scientific">Thiorhodococcus minor</name>
    <dbReference type="NCBI Taxonomy" id="57489"/>
    <lineage>
        <taxon>Bacteria</taxon>
        <taxon>Pseudomonadati</taxon>
        <taxon>Pseudomonadota</taxon>
        <taxon>Gammaproteobacteria</taxon>
        <taxon>Chromatiales</taxon>
        <taxon>Chromatiaceae</taxon>
        <taxon>Thiorhodococcus</taxon>
    </lineage>
</organism>
<dbReference type="InterPro" id="IPR013792">
    <property type="entry name" value="RNA3'P_cycl/enolpyr_Trfase_a/b"/>
</dbReference>
<comment type="subcellular location">
    <subcellularLocation>
        <location evidence="1">Cytoplasm</location>
    </subcellularLocation>
</comment>
<dbReference type="GO" id="GO:0008360">
    <property type="term" value="P:regulation of cell shape"/>
    <property type="evidence" value="ECO:0007669"/>
    <property type="project" value="UniProtKB-KW"/>
</dbReference>
<evidence type="ECO:0000256" key="16">
    <source>
        <dbReference type="ARBA" id="ARBA00047527"/>
    </source>
</evidence>
<dbReference type="Proteomes" id="UP000483379">
    <property type="component" value="Unassembled WGS sequence"/>
</dbReference>
<evidence type="ECO:0000256" key="3">
    <source>
        <dbReference type="ARBA" id="ARBA00022490"/>
    </source>
</evidence>
<dbReference type="Gene3D" id="3.65.10.10">
    <property type="entry name" value="Enolpyruvate transferase domain"/>
    <property type="match status" value="2"/>
</dbReference>
<dbReference type="GO" id="GO:0008760">
    <property type="term" value="F:UDP-N-acetylglucosamine 1-carboxyvinyltransferase activity"/>
    <property type="evidence" value="ECO:0007669"/>
    <property type="project" value="UniProtKB-EC"/>
</dbReference>
<comment type="catalytic activity">
    <reaction evidence="16">
        <text>phosphoenolpyruvate + UDP-N-acetyl-alpha-D-glucosamine = UDP-N-acetyl-3-O-(1-carboxyvinyl)-alpha-D-glucosamine + phosphate</text>
        <dbReference type="Rhea" id="RHEA:18681"/>
        <dbReference type="ChEBI" id="CHEBI:43474"/>
        <dbReference type="ChEBI" id="CHEBI:57705"/>
        <dbReference type="ChEBI" id="CHEBI:58702"/>
        <dbReference type="ChEBI" id="CHEBI:68483"/>
        <dbReference type="EC" id="2.5.1.7"/>
    </reaction>
</comment>
<evidence type="ECO:0000313" key="18">
    <source>
        <dbReference type="EMBL" id="NEV65315.1"/>
    </source>
</evidence>
<dbReference type="EMBL" id="JAAIJQ010000214">
    <property type="protein sequence ID" value="NEV65315.1"/>
    <property type="molecule type" value="Genomic_DNA"/>
</dbReference>
<comment type="pathway">
    <text evidence="2">Cell wall biogenesis; peptidoglycan biosynthesis.</text>
</comment>
<dbReference type="GO" id="GO:0009252">
    <property type="term" value="P:peptidoglycan biosynthetic process"/>
    <property type="evidence" value="ECO:0007669"/>
    <property type="project" value="UniProtKB-KW"/>
</dbReference>
<evidence type="ECO:0000256" key="7">
    <source>
        <dbReference type="ARBA" id="ARBA00022984"/>
    </source>
</evidence>
<keyword evidence="3" id="KW-0963">Cytoplasm</keyword>
<proteinExistence type="inferred from homology"/>
<evidence type="ECO:0000256" key="1">
    <source>
        <dbReference type="ARBA" id="ARBA00004496"/>
    </source>
</evidence>
<feature type="domain" description="Enolpyruvate transferase" evidence="17">
    <location>
        <begin position="6"/>
        <end position="409"/>
    </location>
</feature>
<comment type="caution">
    <text evidence="18">The sequence shown here is derived from an EMBL/GenBank/DDBJ whole genome shotgun (WGS) entry which is preliminary data.</text>
</comment>
<evidence type="ECO:0000256" key="9">
    <source>
        <dbReference type="ARBA" id="ARBA00023316"/>
    </source>
</evidence>
<gene>
    <name evidence="18" type="ORF">G3446_26390</name>
</gene>
<reference evidence="18 19" key="1">
    <citation type="submission" date="2020-02" db="EMBL/GenBank/DDBJ databases">
        <title>Genome sequences of Thiorhodococcus mannitoliphagus and Thiorhodococcus minor, purple sulfur photosynthetic bacteria in the gammaproteobacterial family, Chromatiaceae.</title>
        <authorList>
            <person name="Aviles F.A."/>
            <person name="Meyer T.E."/>
            <person name="Kyndt J.A."/>
        </authorList>
    </citation>
    <scope>NUCLEOTIDE SEQUENCE [LARGE SCALE GENOMIC DNA]</scope>
    <source>
        <strain evidence="18 19">DSM 11518</strain>
    </source>
</reference>
<dbReference type="InterPro" id="IPR005750">
    <property type="entry name" value="UDP_GlcNAc_COvinyl_MurA"/>
</dbReference>
<evidence type="ECO:0000256" key="13">
    <source>
        <dbReference type="ARBA" id="ARBA00039754"/>
    </source>
</evidence>
<protein>
    <recommendedName>
        <fullName evidence="13">UDP-N-acetylglucosamine 1-carboxyvinyltransferase</fullName>
        <ecNumber evidence="12">2.5.1.7</ecNumber>
    </recommendedName>
    <alternativeName>
        <fullName evidence="14">Enoylpyruvate transferase</fullName>
    </alternativeName>
    <alternativeName>
        <fullName evidence="15">UDP-N-acetylglucosamine enolpyruvyl transferase</fullName>
    </alternativeName>
</protein>
<evidence type="ECO:0000256" key="11">
    <source>
        <dbReference type="ARBA" id="ARBA00038367"/>
    </source>
</evidence>
<dbReference type="InterPro" id="IPR050068">
    <property type="entry name" value="MurA_subfamily"/>
</dbReference>
<sequence length="422" mass="45770">MELRIRGKQAIQGKVECSGAKNSATRILAAALLSQGRVHLRNFPLLLEDVQAKLAFMRELGAEFTEWRDTSELEIVTPSLAFDSISDYKLPIRTTYLLAAGALARTGYAFVPYPGGCKIGSRGYDLHMMVWRKFGCDVVEEQEYISVVGRLRGATIDFPISTVGGTENALLCAVVADGETTIRNAYVTPEVRDLIAFLLEMGARIELEGTSLIRVEGTDGLLHGASYVIMPDRVEALTWIILGIVSGSVLQVSNVPFDSMQVPLIHLHEAGIDLYRNSGSVFITPACTGLPGIQPFEVACGAHPGVVSDMQPFFAFLALFGNGRSVIHDYRYPERIAYARQLEKFAPSKISAISGRIRVEGPVDLQGADVCSTDLRGSMALIMAAILAEGESCVHGVELALRGYNNLPCKLASLGVTAEWID</sequence>
<accession>A0A6M0K9S5</accession>
<dbReference type="InterPro" id="IPR001986">
    <property type="entry name" value="Enolpyruvate_Tfrase_dom"/>
</dbReference>
<evidence type="ECO:0000256" key="12">
    <source>
        <dbReference type="ARBA" id="ARBA00039108"/>
    </source>
</evidence>
<name>A0A6M0K9S5_9GAMM</name>
<keyword evidence="7" id="KW-0573">Peptidoglycan synthesis</keyword>
<dbReference type="PANTHER" id="PTHR43783">
    <property type="entry name" value="UDP-N-ACETYLGLUCOSAMINE 1-CARBOXYVINYLTRANSFERASE"/>
    <property type="match status" value="1"/>
</dbReference>
<dbReference type="GO" id="GO:0005737">
    <property type="term" value="C:cytoplasm"/>
    <property type="evidence" value="ECO:0007669"/>
    <property type="project" value="UniProtKB-SubCell"/>
</dbReference>
<keyword evidence="5 18" id="KW-0808">Transferase</keyword>
<evidence type="ECO:0000256" key="6">
    <source>
        <dbReference type="ARBA" id="ARBA00022960"/>
    </source>
</evidence>
<dbReference type="GO" id="GO:0019277">
    <property type="term" value="P:UDP-N-acetylgalactosamine biosynthetic process"/>
    <property type="evidence" value="ECO:0007669"/>
    <property type="project" value="InterPro"/>
</dbReference>
<dbReference type="RefSeq" id="WP_164456632.1">
    <property type="nucleotide sequence ID" value="NZ_JAAIJQ010000214.1"/>
</dbReference>
<keyword evidence="8" id="KW-0131">Cell cycle</keyword>
<keyword evidence="10" id="KW-0670">Pyruvate</keyword>
<evidence type="ECO:0000256" key="10">
    <source>
        <dbReference type="ARBA" id="ARBA00023317"/>
    </source>
</evidence>
<dbReference type="EC" id="2.5.1.7" evidence="12"/>
<keyword evidence="4" id="KW-0132">Cell division</keyword>
<dbReference type="AlphaFoldDB" id="A0A6M0K9S5"/>
<dbReference type="CDD" id="cd01555">
    <property type="entry name" value="UdpNAET"/>
    <property type="match status" value="1"/>
</dbReference>
<dbReference type="PANTHER" id="PTHR43783:SF1">
    <property type="entry name" value="UDP-N-ACETYLGLUCOSAMINE 1-CARBOXYVINYLTRANSFERASE"/>
    <property type="match status" value="1"/>
</dbReference>
<dbReference type="SUPFAM" id="SSF55205">
    <property type="entry name" value="EPT/RTPC-like"/>
    <property type="match status" value="1"/>
</dbReference>
<evidence type="ECO:0000256" key="8">
    <source>
        <dbReference type="ARBA" id="ARBA00023306"/>
    </source>
</evidence>
<evidence type="ECO:0000256" key="4">
    <source>
        <dbReference type="ARBA" id="ARBA00022618"/>
    </source>
</evidence>
<dbReference type="NCBIfam" id="NF006873">
    <property type="entry name" value="PRK09369.1"/>
    <property type="match status" value="1"/>
</dbReference>
<evidence type="ECO:0000256" key="15">
    <source>
        <dbReference type="ARBA" id="ARBA00042842"/>
    </source>
</evidence>
<evidence type="ECO:0000256" key="5">
    <source>
        <dbReference type="ARBA" id="ARBA00022679"/>
    </source>
</evidence>